<dbReference type="PANTHER" id="PTHR30511:SF0">
    <property type="entry name" value="ALANINE RACEMASE, CATABOLIC-RELATED"/>
    <property type="match status" value="1"/>
</dbReference>
<evidence type="ECO:0000256" key="7">
    <source>
        <dbReference type="PIRSR" id="PIRSR600821-52"/>
    </source>
</evidence>
<dbReference type="GO" id="GO:0030632">
    <property type="term" value="P:D-alanine biosynthetic process"/>
    <property type="evidence" value="ECO:0007669"/>
    <property type="project" value="UniProtKB-UniRule"/>
</dbReference>
<gene>
    <name evidence="9" type="ORF">CN689_16345</name>
</gene>
<protein>
    <recommendedName>
        <fullName evidence="5">Alanine racemase</fullName>
        <ecNumber evidence="5">5.1.1.1</ecNumber>
    </recommendedName>
</protein>
<dbReference type="GO" id="GO:0009252">
    <property type="term" value="P:peptidoglycan biosynthetic process"/>
    <property type="evidence" value="ECO:0007669"/>
    <property type="project" value="TreeGrafter"/>
</dbReference>
<dbReference type="AlphaFoldDB" id="A0AAX0S2S7"/>
<comment type="function">
    <text evidence="5">Catalyzes the interconversion of L-alanine and D-alanine. May also act on other amino acids.</text>
</comment>
<dbReference type="PRINTS" id="PR00992">
    <property type="entry name" value="ALARACEMASE"/>
</dbReference>
<dbReference type="CDD" id="cd00430">
    <property type="entry name" value="PLPDE_III_AR"/>
    <property type="match status" value="1"/>
</dbReference>
<feature type="domain" description="Alanine racemase C-terminal" evidence="8">
    <location>
        <begin position="285"/>
        <end position="410"/>
    </location>
</feature>
<dbReference type="HAMAP" id="MF_01201">
    <property type="entry name" value="Ala_racemase"/>
    <property type="match status" value="1"/>
</dbReference>
<dbReference type="Gene3D" id="3.20.20.10">
    <property type="entry name" value="Alanine racemase"/>
    <property type="match status" value="1"/>
</dbReference>
<dbReference type="FunFam" id="3.20.20.10:FF:000002">
    <property type="entry name" value="Alanine racemase"/>
    <property type="match status" value="1"/>
</dbReference>
<dbReference type="GO" id="GO:0005829">
    <property type="term" value="C:cytosol"/>
    <property type="evidence" value="ECO:0007669"/>
    <property type="project" value="TreeGrafter"/>
</dbReference>
<dbReference type="SMART" id="SM01005">
    <property type="entry name" value="Ala_racemase_C"/>
    <property type="match status" value="1"/>
</dbReference>
<dbReference type="Pfam" id="PF01168">
    <property type="entry name" value="Ala_racemase_N"/>
    <property type="match status" value="1"/>
</dbReference>
<dbReference type="EC" id="5.1.1.1" evidence="5"/>
<dbReference type="InterPro" id="IPR011079">
    <property type="entry name" value="Ala_racemase_C"/>
</dbReference>
<feature type="active site" description="Proton acceptor; specific for L-alanine" evidence="5">
    <location>
        <position position="306"/>
    </location>
</feature>
<comment type="catalytic activity">
    <reaction evidence="1 5">
        <text>L-alanine = D-alanine</text>
        <dbReference type="Rhea" id="RHEA:20249"/>
        <dbReference type="ChEBI" id="CHEBI:57416"/>
        <dbReference type="ChEBI" id="CHEBI:57972"/>
        <dbReference type="EC" id="5.1.1.1"/>
    </reaction>
</comment>
<dbReference type="Pfam" id="PF00842">
    <property type="entry name" value="Ala_racemase_C"/>
    <property type="match status" value="1"/>
</dbReference>
<dbReference type="PANTHER" id="PTHR30511">
    <property type="entry name" value="ALANINE RACEMASE"/>
    <property type="match status" value="1"/>
</dbReference>
<dbReference type="GO" id="GO:0030170">
    <property type="term" value="F:pyridoxal phosphate binding"/>
    <property type="evidence" value="ECO:0007669"/>
    <property type="project" value="UniProtKB-UniRule"/>
</dbReference>
<feature type="binding site" evidence="5 7">
    <location>
        <position position="353"/>
    </location>
    <ligand>
        <name>substrate</name>
    </ligand>
</feature>
<evidence type="ECO:0000256" key="5">
    <source>
        <dbReference type="HAMAP-Rule" id="MF_01201"/>
    </source>
</evidence>
<evidence type="ECO:0000256" key="3">
    <source>
        <dbReference type="ARBA" id="ARBA00022898"/>
    </source>
</evidence>
<dbReference type="RefSeq" id="WP_098176643.1">
    <property type="nucleotide sequence ID" value="NZ_NUEQ01000028.1"/>
</dbReference>
<reference evidence="9 10" key="1">
    <citation type="submission" date="2017-09" db="EMBL/GenBank/DDBJ databases">
        <title>Large-scale bioinformatics analysis of Bacillus genomes uncovers conserved roles of natural products in bacterial physiology.</title>
        <authorList>
            <consortium name="Agbiome Team Llc"/>
            <person name="Bleich R.M."/>
            <person name="Kirk G.J."/>
            <person name="Santa Maria K.C."/>
            <person name="Allen S.E."/>
            <person name="Farag S."/>
            <person name="Shank E.A."/>
            <person name="Bowers A."/>
        </authorList>
    </citation>
    <scope>NUCLEOTIDE SEQUENCE [LARGE SCALE GENOMIC DNA]</scope>
    <source>
        <strain evidence="9 10">AFS003229</strain>
    </source>
</reference>
<dbReference type="InterPro" id="IPR009006">
    <property type="entry name" value="Ala_racemase/Decarboxylase_C"/>
</dbReference>
<keyword evidence="3 5" id="KW-0663">Pyridoxal phosphate</keyword>
<evidence type="ECO:0000256" key="4">
    <source>
        <dbReference type="ARBA" id="ARBA00023235"/>
    </source>
</evidence>
<dbReference type="NCBIfam" id="TIGR00492">
    <property type="entry name" value="alr"/>
    <property type="match status" value="1"/>
</dbReference>
<dbReference type="GO" id="GO:0008784">
    <property type="term" value="F:alanine racemase activity"/>
    <property type="evidence" value="ECO:0007669"/>
    <property type="project" value="UniProtKB-UniRule"/>
</dbReference>
<accession>A0AAX0S2S7</accession>
<evidence type="ECO:0000259" key="8">
    <source>
        <dbReference type="SMART" id="SM01005"/>
    </source>
</evidence>
<evidence type="ECO:0000313" key="9">
    <source>
        <dbReference type="EMBL" id="PEJ31537.1"/>
    </source>
</evidence>
<feature type="modified residue" description="N6-(pyridoxal phosphate)lysine" evidence="5 6">
    <location>
        <position position="80"/>
    </location>
</feature>
<comment type="caution">
    <text evidence="9">The sequence shown here is derived from an EMBL/GenBank/DDBJ whole genome shotgun (WGS) entry which is preliminary data.</text>
</comment>
<dbReference type="FunFam" id="2.40.37.10:FF:000006">
    <property type="entry name" value="Alanine racemase"/>
    <property type="match status" value="1"/>
</dbReference>
<dbReference type="InterPro" id="IPR000821">
    <property type="entry name" value="Ala_racemase"/>
</dbReference>
<dbReference type="InterPro" id="IPR001608">
    <property type="entry name" value="Ala_racemase_N"/>
</dbReference>
<comment type="pathway">
    <text evidence="5">Amino-acid biosynthesis; D-alanine biosynthesis; D-alanine from L-alanine: step 1/1.</text>
</comment>
<comment type="cofactor">
    <cofactor evidence="2 5 6">
        <name>pyridoxal 5'-phosphate</name>
        <dbReference type="ChEBI" id="CHEBI:597326"/>
    </cofactor>
</comment>
<dbReference type="SUPFAM" id="SSF50621">
    <property type="entry name" value="Alanine racemase C-terminal domain-like"/>
    <property type="match status" value="1"/>
</dbReference>
<evidence type="ECO:0000256" key="6">
    <source>
        <dbReference type="PIRSR" id="PIRSR600821-50"/>
    </source>
</evidence>
<dbReference type="InterPro" id="IPR020622">
    <property type="entry name" value="Ala_racemase_pyridoxalP-BS"/>
</dbReference>
<dbReference type="PROSITE" id="PS00395">
    <property type="entry name" value="ALANINE_RACEMASE"/>
    <property type="match status" value="1"/>
</dbReference>
<comment type="similarity">
    <text evidence="5">Belongs to the alanine racemase family.</text>
</comment>
<dbReference type="SUPFAM" id="SSF51419">
    <property type="entry name" value="PLP-binding barrel"/>
    <property type="match status" value="1"/>
</dbReference>
<evidence type="ECO:0000256" key="2">
    <source>
        <dbReference type="ARBA" id="ARBA00001933"/>
    </source>
</evidence>
<evidence type="ECO:0000313" key="10">
    <source>
        <dbReference type="Proteomes" id="UP000220106"/>
    </source>
</evidence>
<feature type="active site" description="Proton acceptor; specific for D-alanine" evidence="5">
    <location>
        <position position="80"/>
    </location>
</feature>
<dbReference type="Proteomes" id="UP000220106">
    <property type="component" value="Unassembled WGS sequence"/>
</dbReference>
<sequence>MVKKHFNFLSVGYRMVYNKRQTSILRRNLIASVRKKELGLETKIFHRDTWAEVNLDNIYENITSMKKRLPSGISLFAVVKANAYGHGDFEVAQTALEAGADFLSVAFVDEALALRKKGISAPILVLGASRPESAGLAAEQGISLTVFDVAWLERARDNLKPGQILQVHVKVDSGMGRIGIRDKDQLTRVESLLNQEACFNFQGIFTHFATADELKTDYYEKQLEVFKGMLSTLIRRPEYIHAANSAASLRFTDPEWNAVRMGISMYGLSPSMEMLPILPFPLKQAISLKTKMVAVKQLVKGESVSYGATYTAQGNEWIATLPIGYADGWIRKLQGQEVIVEGQRVPIVGRICMDQCMIKLPESFPVGTEVTLIGDNGNEAVSVDEIAVKLETINYEVTCMIGARVPRIYIKDNLLNHVRNFILE</sequence>
<proteinExistence type="inferred from homology"/>
<organism evidence="9 10">
    <name type="scientific">Peribacillus butanolivorans</name>
    <dbReference type="NCBI Taxonomy" id="421767"/>
    <lineage>
        <taxon>Bacteria</taxon>
        <taxon>Bacillati</taxon>
        <taxon>Bacillota</taxon>
        <taxon>Bacilli</taxon>
        <taxon>Bacillales</taxon>
        <taxon>Bacillaceae</taxon>
        <taxon>Peribacillus</taxon>
    </lineage>
</organism>
<feature type="binding site" evidence="5 7">
    <location>
        <position position="177"/>
    </location>
    <ligand>
        <name>substrate</name>
    </ligand>
</feature>
<keyword evidence="4 5" id="KW-0413">Isomerase</keyword>
<dbReference type="EMBL" id="NUEQ01000028">
    <property type="protein sequence ID" value="PEJ31537.1"/>
    <property type="molecule type" value="Genomic_DNA"/>
</dbReference>
<dbReference type="Gene3D" id="2.40.37.10">
    <property type="entry name" value="Lyase, Ornithine Decarboxylase, Chain A, domain 1"/>
    <property type="match status" value="1"/>
</dbReference>
<name>A0AAX0S2S7_9BACI</name>
<evidence type="ECO:0000256" key="1">
    <source>
        <dbReference type="ARBA" id="ARBA00000316"/>
    </source>
</evidence>
<dbReference type="InterPro" id="IPR029066">
    <property type="entry name" value="PLP-binding_barrel"/>
</dbReference>